<name>A0A1Q9H1K7_9GAMM</name>
<dbReference type="EMBL" id="MJIL01000039">
    <property type="protein sequence ID" value="OLQ81609.1"/>
    <property type="molecule type" value="Genomic_DNA"/>
</dbReference>
<comment type="caution">
    <text evidence="1">The sequence shown here is derived from an EMBL/GenBank/DDBJ whole genome shotgun (WGS) entry which is preliminary data.</text>
</comment>
<dbReference type="InterPro" id="IPR010261">
    <property type="entry name" value="Tir_chaperone"/>
</dbReference>
<sequence length="147" mass="16552">MELKQLMADFCQDYGIDLIEPNEEGIVTLAINQDSVRLHLQEHKGYLVLFTQVGILPEDVTVSQLKQILAANYFWLGTKGFTISLSPETDMLIASRQDSMEVVHYEGFAAMIEAAVEVVEHWRKVMADGFKSVESQTPQPDVTTMMV</sequence>
<evidence type="ECO:0000313" key="1">
    <source>
        <dbReference type="EMBL" id="OLQ81609.1"/>
    </source>
</evidence>
<dbReference type="CDD" id="cd16364">
    <property type="entry name" value="T3SC_I-like"/>
    <property type="match status" value="1"/>
</dbReference>
<dbReference type="AlphaFoldDB" id="A0A1Q9H1K7"/>
<dbReference type="SUPFAM" id="SSF69635">
    <property type="entry name" value="Type III secretory system chaperone-like"/>
    <property type="match status" value="1"/>
</dbReference>
<dbReference type="RefSeq" id="WP_075761807.1">
    <property type="nucleotide sequence ID" value="NZ_MJIL01000039.1"/>
</dbReference>
<proteinExistence type="predicted"/>
<dbReference type="OrthoDB" id="5815134at2"/>
<dbReference type="STRING" id="1903952.BIT28_09560"/>
<reference evidence="1 2" key="1">
    <citation type="submission" date="2016-09" db="EMBL/GenBank/DDBJ databases">
        <title>Photobacterium proteolyticum sp. nov. a protease producing bacterium isolated from ocean sediments of Laizhou Bay.</title>
        <authorList>
            <person name="Li Y."/>
        </authorList>
    </citation>
    <scope>NUCLEOTIDE SEQUENCE [LARGE SCALE GENOMIC DNA]</scope>
    <source>
        <strain evidence="1 2">13-12</strain>
    </source>
</reference>
<dbReference type="Proteomes" id="UP000186905">
    <property type="component" value="Unassembled WGS sequence"/>
</dbReference>
<dbReference type="GO" id="GO:0030254">
    <property type="term" value="P:protein secretion by the type III secretion system"/>
    <property type="evidence" value="ECO:0007669"/>
    <property type="project" value="InterPro"/>
</dbReference>
<protein>
    <recommendedName>
        <fullName evidence="3">Type III secretion chaperone CesT</fullName>
    </recommendedName>
</protein>
<organism evidence="1 2">
    <name type="scientific">Photobacterium proteolyticum</name>
    <dbReference type="NCBI Taxonomy" id="1903952"/>
    <lineage>
        <taxon>Bacteria</taxon>
        <taxon>Pseudomonadati</taxon>
        <taxon>Pseudomonadota</taxon>
        <taxon>Gammaproteobacteria</taxon>
        <taxon>Vibrionales</taxon>
        <taxon>Vibrionaceae</taxon>
        <taxon>Photobacterium</taxon>
    </lineage>
</organism>
<dbReference type="Gene3D" id="3.30.1460.10">
    <property type="match status" value="1"/>
</dbReference>
<evidence type="ECO:0000313" key="2">
    <source>
        <dbReference type="Proteomes" id="UP000186905"/>
    </source>
</evidence>
<keyword evidence="2" id="KW-1185">Reference proteome</keyword>
<dbReference type="Pfam" id="PF05932">
    <property type="entry name" value="CesT"/>
    <property type="match status" value="1"/>
</dbReference>
<gene>
    <name evidence="1" type="ORF">BIT28_09560</name>
</gene>
<evidence type="ECO:0008006" key="3">
    <source>
        <dbReference type="Google" id="ProtNLM"/>
    </source>
</evidence>
<accession>A0A1Q9H1K7</accession>